<dbReference type="AlphaFoldDB" id="A0A8J2Z103"/>
<dbReference type="InterPro" id="IPR014894">
    <property type="entry name" value="DcrB/EagT6"/>
</dbReference>
<dbReference type="EMBL" id="BMJQ01000021">
    <property type="protein sequence ID" value="GGF44787.1"/>
    <property type="molecule type" value="Genomic_DNA"/>
</dbReference>
<reference evidence="1" key="2">
    <citation type="submission" date="2020-09" db="EMBL/GenBank/DDBJ databases">
        <authorList>
            <person name="Sun Q."/>
            <person name="Zhou Y."/>
        </authorList>
    </citation>
    <scope>NUCLEOTIDE SEQUENCE</scope>
    <source>
        <strain evidence="1">CGMCC 1.15725</strain>
    </source>
</reference>
<protein>
    <recommendedName>
        <fullName evidence="3">DUF1795 domain-containing protein</fullName>
    </recommendedName>
</protein>
<proteinExistence type="predicted"/>
<reference evidence="1" key="1">
    <citation type="journal article" date="2014" name="Int. J. Syst. Evol. Microbiol.">
        <title>Complete genome sequence of Corynebacterium casei LMG S-19264T (=DSM 44701T), isolated from a smear-ripened cheese.</title>
        <authorList>
            <consortium name="US DOE Joint Genome Institute (JGI-PGF)"/>
            <person name="Walter F."/>
            <person name="Albersmeier A."/>
            <person name="Kalinowski J."/>
            <person name="Ruckert C."/>
        </authorList>
    </citation>
    <scope>NUCLEOTIDE SEQUENCE</scope>
    <source>
        <strain evidence="1">CGMCC 1.15725</strain>
    </source>
</reference>
<evidence type="ECO:0000313" key="2">
    <source>
        <dbReference type="Proteomes" id="UP000646365"/>
    </source>
</evidence>
<keyword evidence="2" id="KW-1185">Reference proteome</keyword>
<gene>
    <name evidence="1" type="ORF">GCM10011611_59010</name>
</gene>
<comment type="caution">
    <text evidence="1">The sequence shown here is derived from an EMBL/GenBank/DDBJ whole genome shotgun (WGS) entry which is preliminary data.</text>
</comment>
<organism evidence="1 2">
    <name type="scientific">Aliidongia dinghuensis</name>
    <dbReference type="NCBI Taxonomy" id="1867774"/>
    <lineage>
        <taxon>Bacteria</taxon>
        <taxon>Pseudomonadati</taxon>
        <taxon>Pseudomonadota</taxon>
        <taxon>Alphaproteobacteria</taxon>
        <taxon>Rhodospirillales</taxon>
        <taxon>Dongiaceae</taxon>
        <taxon>Aliidongia</taxon>
    </lineage>
</organism>
<accession>A0A8J2Z103</accession>
<dbReference type="SUPFAM" id="SSF55724">
    <property type="entry name" value="Mog1p/PsbP-like"/>
    <property type="match status" value="1"/>
</dbReference>
<evidence type="ECO:0008006" key="3">
    <source>
        <dbReference type="Google" id="ProtNLM"/>
    </source>
</evidence>
<sequence>MRLPDGPLSDGPLSGGPLSGIWEDRTVTMLRPIGADGGASIVVTRDTLPANMSLDEHVARQRLLFQQELPGFTLLQDTPGELDAHPSHLLEFHWNNRGTSFFQAVVIVLRERRLLNFTASVPRDAADVETREALLRSICSFRFAPPEGPVEVRPT</sequence>
<dbReference type="Gene3D" id="3.40.1000.10">
    <property type="entry name" value="Mog1/PsbP, alpha/beta/alpha sandwich"/>
    <property type="match status" value="1"/>
</dbReference>
<dbReference type="InterPro" id="IPR016123">
    <property type="entry name" value="Mog1/PsbP_a/b/a-sand"/>
</dbReference>
<dbReference type="Proteomes" id="UP000646365">
    <property type="component" value="Unassembled WGS sequence"/>
</dbReference>
<dbReference type="Pfam" id="PF08786">
    <property type="entry name" value="DcrB"/>
    <property type="match status" value="1"/>
</dbReference>
<evidence type="ECO:0000313" key="1">
    <source>
        <dbReference type="EMBL" id="GGF44787.1"/>
    </source>
</evidence>
<name>A0A8J2Z103_9PROT</name>